<gene>
    <name evidence="3" type="ORF">HNQ37_001170</name>
</gene>
<dbReference type="Proteomes" id="UP000562464">
    <property type="component" value="Unassembled WGS sequence"/>
</dbReference>
<dbReference type="PANTHER" id="PTHR42942">
    <property type="entry name" value="6-O-METHYLGUANINE DNA METHYLTRANSFERASE"/>
    <property type="match status" value="1"/>
</dbReference>
<feature type="domain" description="Methylated-DNA-[protein]-cysteine S-methyltransferase DNA binding" evidence="2">
    <location>
        <begin position="32"/>
        <end position="109"/>
    </location>
</feature>
<evidence type="ECO:0000313" key="3">
    <source>
        <dbReference type="EMBL" id="MBB5888277.1"/>
    </source>
</evidence>
<dbReference type="SUPFAM" id="SSF46767">
    <property type="entry name" value="Methylated DNA-protein cysteine methyltransferase, C-terminal domain"/>
    <property type="match status" value="1"/>
</dbReference>
<reference evidence="3 4" key="1">
    <citation type="submission" date="2020-08" db="EMBL/GenBank/DDBJ databases">
        <title>Genomic Encyclopedia of Type Strains, Phase IV (KMG-IV): sequencing the most valuable type-strain genomes for metagenomic binning, comparative biology and taxonomic classification.</title>
        <authorList>
            <person name="Goeker M."/>
        </authorList>
    </citation>
    <scope>NUCLEOTIDE SEQUENCE [LARGE SCALE GENOMIC DNA]</scope>
    <source>
        <strain evidence="3 4">DSM 14925</strain>
    </source>
</reference>
<dbReference type="AlphaFoldDB" id="A0A841C7J4"/>
<dbReference type="GO" id="GO:0006281">
    <property type="term" value="P:DNA repair"/>
    <property type="evidence" value="ECO:0007669"/>
    <property type="project" value="InterPro"/>
</dbReference>
<dbReference type="InterPro" id="IPR052520">
    <property type="entry name" value="ATL_DNA_repair"/>
</dbReference>
<keyword evidence="1" id="KW-0227">DNA damage</keyword>
<dbReference type="CDD" id="cd06445">
    <property type="entry name" value="ATase"/>
    <property type="match status" value="1"/>
</dbReference>
<dbReference type="InterPro" id="IPR014048">
    <property type="entry name" value="MethylDNA_cys_MeTrfase_DNA-bd"/>
</dbReference>
<keyword evidence="4" id="KW-1185">Reference proteome</keyword>
<dbReference type="GO" id="GO:0008168">
    <property type="term" value="F:methyltransferase activity"/>
    <property type="evidence" value="ECO:0007669"/>
    <property type="project" value="UniProtKB-KW"/>
</dbReference>
<name>A0A841C7J4_9LACT</name>
<organism evidence="3 4">
    <name type="scientific">Lactovum miscens</name>
    <dbReference type="NCBI Taxonomy" id="190387"/>
    <lineage>
        <taxon>Bacteria</taxon>
        <taxon>Bacillati</taxon>
        <taxon>Bacillota</taxon>
        <taxon>Bacilli</taxon>
        <taxon>Lactobacillales</taxon>
        <taxon>Streptococcaceae</taxon>
        <taxon>Lactovum</taxon>
    </lineage>
</organism>
<dbReference type="Gene3D" id="1.10.10.10">
    <property type="entry name" value="Winged helix-like DNA-binding domain superfamily/Winged helix DNA-binding domain"/>
    <property type="match status" value="1"/>
</dbReference>
<dbReference type="RefSeq" id="WP_343066573.1">
    <property type="nucleotide sequence ID" value="NZ_JACHHV010000019.1"/>
</dbReference>
<evidence type="ECO:0000313" key="4">
    <source>
        <dbReference type="Proteomes" id="UP000562464"/>
    </source>
</evidence>
<protein>
    <submittedName>
        <fullName evidence="3">Methylated-DNA-protein-cysteine methyltransferase-like protein</fullName>
    </submittedName>
</protein>
<dbReference type="EMBL" id="JACHHV010000019">
    <property type="protein sequence ID" value="MBB5888277.1"/>
    <property type="molecule type" value="Genomic_DNA"/>
</dbReference>
<evidence type="ECO:0000256" key="1">
    <source>
        <dbReference type="ARBA" id="ARBA00022763"/>
    </source>
</evidence>
<keyword evidence="3" id="KW-0489">Methyltransferase</keyword>
<comment type="caution">
    <text evidence="3">The sequence shown here is derived from an EMBL/GenBank/DDBJ whole genome shotgun (WGS) entry which is preliminary data.</text>
</comment>
<sequence>MKKEASIITDFSKIESDFEAGADFAQLKRDTRRIIQEIKAIPYGTVASYKEIGNLAGLVNAGRQVARILHSLSYKYEMPWWRVIGSDGRIKLTGPAKAEQIRLLKLEKVEVSELGQVKRQKKS</sequence>
<evidence type="ECO:0000259" key="2">
    <source>
        <dbReference type="Pfam" id="PF01035"/>
    </source>
</evidence>
<dbReference type="InterPro" id="IPR036217">
    <property type="entry name" value="MethylDNA_cys_MeTrfase_DNAb"/>
</dbReference>
<keyword evidence="3" id="KW-0808">Transferase</keyword>
<dbReference type="InterPro" id="IPR036388">
    <property type="entry name" value="WH-like_DNA-bd_sf"/>
</dbReference>
<dbReference type="GO" id="GO:0032259">
    <property type="term" value="P:methylation"/>
    <property type="evidence" value="ECO:0007669"/>
    <property type="project" value="UniProtKB-KW"/>
</dbReference>
<accession>A0A841C7J4</accession>
<dbReference type="Pfam" id="PF01035">
    <property type="entry name" value="DNA_binding_1"/>
    <property type="match status" value="1"/>
</dbReference>
<dbReference type="PANTHER" id="PTHR42942:SF1">
    <property type="entry name" value="ALKYLTRANSFERASE-LIKE PROTEIN 1"/>
    <property type="match status" value="1"/>
</dbReference>
<proteinExistence type="predicted"/>